<evidence type="ECO:0000259" key="2">
    <source>
        <dbReference type="Pfam" id="PF03629"/>
    </source>
</evidence>
<dbReference type="PANTHER" id="PTHR31988">
    <property type="entry name" value="ESTERASE, PUTATIVE (DUF303)-RELATED"/>
    <property type="match status" value="1"/>
</dbReference>
<dbReference type="InterPro" id="IPR005181">
    <property type="entry name" value="SASA"/>
</dbReference>
<gene>
    <name evidence="3" type="ORF">Pan161_52080</name>
</gene>
<dbReference type="KEGG" id="gax:Pan161_52080"/>
<reference evidence="3 4" key="1">
    <citation type="submission" date="2019-02" db="EMBL/GenBank/DDBJ databases">
        <title>Deep-cultivation of Planctomycetes and their phenomic and genomic characterization uncovers novel biology.</title>
        <authorList>
            <person name="Wiegand S."/>
            <person name="Jogler M."/>
            <person name="Boedeker C."/>
            <person name="Pinto D."/>
            <person name="Vollmers J."/>
            <person name="Rivas-Marin E."/>
            <person name="Kohn T."/>
            <person name="Peeters S.H."/>
            <person name="Heuer A."/>
            <person name="Rast P."/>
            <person name="Oberbeckmann S."/>
            <person name="Bunk B."/>
            <person name="Jeske O."/>
            <person name="Meyerdierks A."/>
            <person name="Storesund J.E."/>
            <person name="Kallscheuer N."/>
            <person name="Luecker S."/>
            <person name="Lage O.M."/>
            <person name="Pohl T."/>
            <person name="Merkel B.J."/>
            <person name="Hornburger P."/>
            <person name="Mueller R.-W."/>
            <person name="Bruemmer F."/>
            <person name="Labrenz M."/>
            <person name="Spormann A.M."/>
            <person name="Op den Camp H."/>
            <person name="Overmann J."/>
            <person name="Amann R."/>
            <person name="Jetten M.S.M."/>
            <person name="Mascher T."/>
            <person name="Medema M.H."/>
            <person name="Devos D.P."/>
            <person name="Kaster A.-K."/>
            <person name="Ovreas L."/>
            <person name="Rohde M."/>
            <person name="Galperin M.Y."/>
            <person name="Jogler C."/>
        </authorList>
    </citation>
    <scope>NUCLEOTIDE SEQUENCE [LARGE SCALE GENOMIC DNA]</scope>
    <source>
        <strain evidence="3 4">Pan161</strain>
    </source>
</reference>
<sequence length="331" mass="36418">MQTCEFDSPLMSSLTIKVKGFPMIRSLCLVILLVLFSLLAESDSAFAKNYQVYFLGGQSNMDGYGYVKDLPDHLKESVPGVMIYHANPAPDVVPVDGRGLWSELKPGHGAGFKSDGKENTYSNRFGVELSFAKTLQELAPEANIALIKISRGGTSIAVDAAGNFGCWDPDFEKGTGKGQGINQYDHFLAGMKRALQTTDIDHDGEADTLVPAGIVWMQGESDAAYTEEIAKSYEANLKRLMDLIRATLYADDLPVVIGRISDSGDNPEGKVWKYGEIVRAAQAAFVEKDKWAALVTSTDEYGYSDRWHYNSEGYLDLGRNFAQALWKVPRN</sequence>
<accession>A0A517VKI1</accession>
<dbReference type="AlphaFoldDB" id="A0A517VKI1"/>
<organism evidence="3 4">
    <name type="scientific">Gimesia algae</name>
    <dbReference type="NCBI Taxonomy" id="2527971"/>
    <lineage>
        <taxon>Bacteria</taxon>
        <taxon>Pseudomonadati</taxon>
        <taxon>Planctomycetota</taxon>
        <taxon>Planctomycetia</taxon>
        <taxon>Planctomycetales</taxon>
        <taxon>Planctomycetaceae</taxon>
        <taxon>Gimesia</taxon>
    </lineage>
</organism>
<dbReference type="SUPFAM" id="SSF52266">
    <property type="entry name" value="SGNH hydrolase"/>
    <property type="match status" value="1"/>
</dbReference>
<proteinExistence type="predicted"/>
<keyword evidence="4" id="KW-1185">Reference proteome</keyword>
<evidence type="ECO:0000313" key="3">
    <source>
        <dbReference type="EMBL" id="QDT93528.1"/>
    </source>
</evidence>
<protein>
    <recommendedName>
        <fullName evidence="2">Sialate O-acetylesterase domain-containing protein</fullName>
    </recommendedName>
</protein>
<dbReference type="GO" id="GO:0016788">
    <property type="term" value="F:hydrolase activity, acting on ester bonds"/>
    <property type="evidence" value="ECO:0007669"/>
    <property type="project" value="UniProtKB-ARBA"/>
</dbReference>
<dbReference type="Proteomes" id="UP000316855">
    <property type="component" value="Chromosome"/>
</dbReference>
<keyword evidence="1" id="KW-0378">Hydrolase</keyword>
<evidence type="ECO:0000256" key="1">
    <source>
        <dbReference type="ARBA" id="ARBA00022801"/>
    </source>
</evidence>
<dbReference type="Gene3D" id="3.40.50.1110">
    <property type="entry name" value="SGNH hydrolase"/>
    <property type="match status" value="1"/>
</dbReference>
<dbReference type="EMBL" id="CP036343">
    <property type="protein sequence ID" value="QDT93528.1"/>
    <property type="molecule type" value="Genomic_DNA"/>
</dbReference>
<dbReference type="InterPro" id="IPR052940">
    <property type="entry name" value="Carb_Esterase_6"/>
</dbReference>
<feature type="domain" description="Sialate O-acetylesterase" evidence="2">
    <location>
        <begin position="50"/>
        <end position="326"/>
    </location>
</feature>
<dbReference type="InterPro" id="IPR036514">
    <property type="entry name" value="SGNH_hydro_sf"/>
</dbReference>
<name>A0A517VKI1_9PLAN</name>
<evidence type="ECO:0000313" key="4">
    <source>
        <dbReference type="Proteomes" id="UP000316855"/>
    </source>
</evidence>
<dbReference type="Pfam" id="PF03629">
    <property type="entry name" value="SASA"/>
    <property type="match status" value="1"/>
</dbReference>
<dbReference type="PANTHER" id="PTHR31988:SF19">
    <property type="entry name" value="9-O-ACETYL-N-ACETYLNEURAMINIC ACID DEACETYLASE-RELATED"/>
    <property type="match status" value="1"/>
</dbReference>
<dbReference type="OrthoDB" id="9795554at2"/>